<proteinExistence type="predicted"/>
<protein>
    <submittedName>
        <fullName evidence="1">Uncharacterized protein</fullName>
    </submittedName>
</protein>
<accession>A0A2P2PCW8</accession>
<evidence type="ECO:0000313" key="1">
    <source>
        <dbReference type="EMBL" id="MBX52543.1"/>
    </source>
</evidence>
<organism evidence="1">
    <name type="scientific">Rhizophora mucronata</name>
    <name type="common">Asiatic mangrove</name>
    <dbReference type="NCBI Taxonomy" id="61149"/>
    <lineage>
        <taxon>Eukaryota</taxon>
        <taxon>Viridiplantae</taxon>
        <taxon>Streptophyta</taxon>
        <taxon>Embryophyta</taxon>
        <taxon>Tracheophyta</taxon>
        <taxon>Spermatophyta</taxon>
        <taxon>Magnoliopsida</taxon>
        <taxon>eudicotyledons</taxon>
        <taxon>Gunneridae</taxon>
        <taxon>Pentapetalae</taxon>
        <taxon>rosids</taxon>
        <taxon>fabids</taxon>
        <taxon>Malpighiales</taxon>
        <taxon>Rhizophoraceae</taxon>
        <taxon>Rhizophora</taxon>
    </lineage>
</organism>
<sequence>MAHFIFYKNLAFFELLIFTF</sequence>
<dbReference type="EMBL" id="GGEC01072059">
    <property type="protein sequence ID" value="MBX52543.1"/>
    <property type="molecule type" value="Transcribed_RNA"/>
</dbReference>
<dbReference type="AlphaFoldDB" id="A0A2P2PCW8"/>
<name>A0A2P2PCW8_RHIMU</name>
<reference evidence="1" key="1">
    <citation type="submission" date="2018-02" db="EMBL/GenBank/DDBJ databases">
        <title>Rhizophora mucronata_Transcriptome.</title>
        <authorList>
            <person name="Meera S.P."/>
            <person name="Sreeshan A."/>
            <person name="Augustine A."/>
        </authorList>
    </citation>
    <scope>NUCLEOTIDE SEQUENCE</scope>
    <source>
        <tissue evidence="1">Leaf</tissue>
    </source>
</reference>